<dbReference type="STRING" id="1798543.A2898_03265"/>
<dbReference type="EMBL" id="MHKE01000014">
    <property type="protein sequence ID" value="OGY83284.1"/>
    <property type="molecule type" value="Genomic_DNA"/>
</dbReference>
<name>A0A1G2B298_9BACT</name>
<evidence type="ECO:0000256" key="1">
    <source>
        <dbReference type="ARBA" id="ARBA00023002"/>
    </source>
</evidence>
<evidence type="ECO:0000256" key="3">
    <source>
        <dbReference type="ARBA" id="ARBA00048782"/>
    </source>
</evidence>
<dbReference type="InterPro" id="IPR002569">
    <property type="entry name" value="Met_Sox_Rdtase_MsrA_dom"/>
</dbReference>
<dbReference type="PANTHER" id="PTHR43774">
    <property type="entry name" value="PEPTIDE METHIONINE SULFOXIDE REDUCTASE"/>
    <property type="match status" value="1"/>
</dbReference>
<evidence type="ECO:0000256" key="2">
    <source>
        <dbReference type="ARBA" id="ARBA00047806"/>
    </source>
</evidence>
<dbReference type="Gene3D" id="3.30.1060.10">
    <property type="entry name" value="Peptide methionine sulphoxide reductase MsrA"/>
    <property type="match status" value="1"/>
</dbReference>
<dbReference type="EC" id="1.8.4.11" evidence="4"/>
<dbReference type="AlphaFoldDB" id="A0A1G2B298"/>
<evidence type="ECO:0000259" key="5">
    <source>
        <dbReference type="Pfam" id="PF01625"/>
    </source>
</evidence>
<evidence type="ECO:0000256" key="4">
    <source>
        <dbReference type="HAMAP-Rule" id="MF_01401"/>
    </source>
</evidence>
<dbReference type="HAMAP" id="MF_01401">
    <property type="entry name" value="MsrA"/>
    <property type="match status" value="1"/>
</dbReference>
<comment type="catalytic activity">
    <reaction evidence="2 4">
        <text>L-methionyl-[protein] + [thioredoxin]-disulfide + H2O = L-methionyl-(S)-S-oxide-[protein] + [thioredoxin]-dithiol</text>
        <dbReference type="Rhea" id="RHEA:14217"/>
        <dbReference type="Rhea" id="RHEA-COMP:10698"/>
        <dbReference type="Rhea" id="RHEA-COMP:10700"/>
        <dbReference type="Rhea" id="RHEA-COMP:12313"/>
        <dbReference type="Rhea" id="RHEA-COMP:12315"/>
        <dbReference type="ChEBI" id="CHEBI:15377"/>
        <dbReference type="ChEBI" id="CHEBI:16044"/>
        <dbReference type="ChEBI" id="CHEBI:29950"/>
        <dbReference type="ChEBI" id="CHEBI:44120"/>
        <dbReference type="ChEBI" id="CHEBI:50058"/>
        <dbReference type="EC" id="1.8.4.11"/>
    </reaction>
</comment>
<dbReference type="InterPro" id="IPR036509">
    <property type="entry name" value="Met_Sox_Rdtase_MsrA_sf"/>
</dbReference>
<dbReference type="PANTHER" id="PTHR43774:SF1">
    <property type="entry name" value="PEPTIDE METHIONINE SULFOXIDE REDUCTASE MSRA 2"/>
    <property type="match status" value="1"/>
</dbReference>
<accession>A0A1G2B298</accession>
<feature type="active site" evidence="4">
    <location>
        <position position="15"/>
    </location>
</feature>
<comment type="catalytic activity">
    <reaction evidence="3 4">
        <text>[thioredoxin]-disulfide + L-methionine + H2O = L-methionine (S)-S-oxide + [thioredoxin]-dithiol</text>
        <dbReference type="Rhea" id="RHEA:19993"/>
        <dbReference type="Rhea" id="RHEA-COMP:10698"/>
        <dbReference type="Rhea" id="RHEA-COMP:10700"/>
        <dbReference type="ChEBI" id="CHEBI:15377"/>
        <dbReference type="ChEBI" id="CHEBI:29950"/>
        <dbReference type="ChEBI" id="CHEBI:50058"/>
        <dbReference type="ChEBI" id="CHEBI:57844"/>
        <dbReference type="ChEBI" id="CHEBI:58772"/>
        <dbReference type="EC" id="1.8.4.11"/>
    </reaction>
</comment>
<organism evidence="6 7">
    <name type="scientific">Candidatus Kerfeldbacteria bacterium RIFCSPLOWO2_01_FULL_48_11</name>
    <dbReference type="NCBI Taxonomy" id="1798543"/>
    <lineage>
        <taxon>Bacteria</taxon>
        <taxon>Candidatus Kerfeldiibacteriota</taxon>
    </lineage>
</organism>
<reference evidence="6 7" key="1">
    <citation type="journal article" date="2016" name="Nat. Commun.">
        <title>Thousands of microbial genomes shed light on interconnected biogeochemical processes in an aquifer system.</title>
        <authorList>
            <person name="Anantharaman K."/>
            <person name="Brown C.T."/>
            <person name="Hug L.A."/>
            <person name="Sharon I."/>
            <person name="Castelle C.J."/>
            <person name="Probst A.J."/>
            <person name="Thomas B.C."/>
            <person name="Singh A."/>
            <person name="Wilkins M.J."/>
            <person name="Karaoz U."/>
            <person name="Brodie E.L."/>
            <person name="Williams K.H."/>
            <person name="Hubbard S.S."/>
            <person name="Banfield J.F."/>
        </authorList>
    </citation>
    <scope>NUCLEOTIDE SEQUENCE [LARGE SCALE GENOMIC DNA]</scope>
</reference>
<comment type="function">
    <text evidence="4">Has an important function as a repair enzyme for proteins that have been inactivated by oxidation. Catalyzes the reversible oxidation-reduction of methionine sulfoxide in proteins to methionine.</text>
</comment>
<comment type="similarity">
    <text evidence="4">Belongs to the MsrA Met sulfoxide reductase family.</text>
</comment>
<feature type="domain" description="Peptide methionine sulphoxide reductase MsrA" evidence="5">
    <location>
        <begin position="9"/>
        <end position="161"/>
    </location>
</feature>
<dbReference type="GO" id="GO:0008113">
    <property type="term" value="F:peptide-methionine (S)-S-oxide reductase activity"/>
    <property type="evidence" value="ECO:0007669"/>
    <property type="project" value="UniProtKB-UniRule"/>
</dbReference>
<proteinExistence type="inferred from homology"/>
<evidence type="ECO:0000313" key="6">
    <source>
        <dbReference type="EMBL" id="OGY83284.1"/>
    </source>
</evidence>
<gene>
    <name evidence="4" type="primary">msrA</name>
    <name evidence="6" type="ORF">A2898_03265</name>
</gene>
<dbReference type="NCBIfam" id="TIGR00401">
    <property type="entry name" value="msrA"/>
    <property type="match status" value="1"/>
</dbReference>
<dbReference type="SUPFAM" id="SSF55068">
    <property type="entry name" value="Peptide methionine sulfoxide reductase"/>
    <property type="match status" value="1"/>
</dbReference>
<protein>
    <recommendedName>
        <fullName evidence="4">Peptide methionine sulfoxide reductase MsrA</fullName>
        <shortName evidence="4">Protein-methionine-S-oxide reductase</shortName>
        <ecNumber evidence="4">1.8.4.11</ecNumber>
    </recommendedName>
    <alternativeName>
        <fullName evidence="4">Peptide-methionine (S)-S-oxide reductase</fullName>
        <shortName evidence="4">Peptide Met(O) reductase</shortName>
    </alternativeName>
</protein>
<dbReference type="GO" id="GO:0033744">
    <property type="term" value="F:L-methionine:thioredoxin-disulfide S-oxidoreductase activity"/>
    <property type="evidence" value="ECO:0007669"/>
    <property type="project" value="RHEA"/>
</dbReference>
<dbReference type="Proteomes" id="UP000179164">
    <property type="component" value="Unassembled WGS sequence"/>
</dbReference>
<sequence>MSNQLHKVATFGNGCFWCTEALFTRLKGVTNVTSGYSGGKKNYASYELVSSGQTGHAEVIQLEYDPTIIPYERLVGVFFATHDPTTMNRQGNDLGEQYRSVIFYHDDEQHKIAESAIDQLNVDNTFDAPIVTQLVPFEKFFPAEDYHRDYYANNPSQPYCQFVISPKVAKLRKKFAKYLKEE</sequence>
<comment type="caution">
    <text evidence="6">The sequence shown here is derived from an EMBL/GenBank/DDBJ whole genome shotgun (WGS) entry which is preliminary data.</text>
</comment>
<dbReference type="Pfam" id="PF01625">
    <property type="entry name" value="PMSR"/>
    <property type="match status" value="1"/>
</dbReference>
<keyword evidence="1 4" id="KW-0560">Oxidoreductase</keyword>
<evidence type="ECO:0000313" key="7">
    <source>
        <dbReference type="Proteomes" id="UP000179164"/>
    </source>
</evidence>